<dbReference type="Proteomes" id="UP000187203">
    <property type="component" value="Unassembled WGS sequence"/>
</dbReference>
<feature type="region of interest" description="Disordered" evidence="1">
    <location>
        <begin position="24"/>
        <end position="94"/>
    </location>
</feature>
<dbReference type="AlphaFoldDB" id="A0A1R3GKA8"/>
<keyword evidence="4" id="KW-1185">Reference proteome</keyword>
<feature type="signal peptide" evidence="2">
    <location>
        <begin position="1"/>
        <end position="23"/>
    </location>
</feature>
<feature type="chain" id="PRO_5012616327" evidence="2">
    <location>
        <begin position="24"/>
        <end position="94"/>
    </location>
</feature>
<comment type="caution">
    <text evidence="3">The sequence shown here is derived from an EMBL/GenBank/DDBJ whole genome shotgun (WGS) entry which is preliminary data.</text>
</comment>
<name>A0A1R3GKA8_9ROSI</name>
<accession>A0A1R3GKA8</accession>
<sequence>MKKFVMIFFALMLLLATLHEADGKRLIPDPSPGRKTVNGLSKPSSEASLVAESAEEENNPTYGRYGRGGNPDSGDTNHHIWAQGNNPYTKPKSP</sequence>
<organism evidence="3 4">
    <name type="scientific">Corchorus olitorius</name>
    <dbReference type="NCBI Taxonomy" id="93759"/>
    <lineage>
        <taxon>Eukaryota</taxon>
        <taxon>Viridiplantae</taxon>
        <taxon>Streptophyta</taxon>
        <taxon>Embryophyta</taxon>
        <taxon>Tracheophyta</taxon>
        <taxon>Spermatophyta</taxon>
        <taxon>Magnoliopsida</taxon>
        <taxon>eudicotyledons</taxon>
        <taxon>Gunneridae</taxon>
        <taxon>Pentapetalae</taxon>
        <taxon>rosids</taxon>
        <taxon>malvids</taxon>
        <taxon>Malvales</taxon>
        <taxon>Malvaceae</taxon>
        <taxon>Grewioideae</taxon>
        <taxon>Apeibeae</taxon>
        <taxon>Corchorus</taxon>
    </lineage>
</organism>
<evidence type="ECO:0000256" key="1">
    <source>
        <dbReference type="SAM" id="MobiDB-lite"/>
    </source>
</evidence>
<reference evidence="4" key="1">
    <citation type="submission" date="2013-09" db="EMBL/GenBank/DDBJ databases">
        <title>Corchorus olitorius genome sequencing.</title>
        <authorList>
            <person name="Alam M."/>
            <person name="Haque M.S."/>
            <person name="Islam M.S."/>
            <person name="Emdad E.M."/>
            <person name="Islam M.M."/>
            <person name="Ahmed B."/>
            <person name="Halim A."/>
            <person name="Hossen Q.M.M."/>
            <person name="Hossain M.Z."/>
            <person name="Ahmed R."/>
            <person name="Khan M.M."/>
            <person name="Islam R."/>
            <person name="Rashid M.M."/>
            <person name="Khan S.A."/>
            <person name="Rahman M.S."/>
            <person name="Alam M."/>
            <person name="Yahiya A.S."/>
            <person name="Khan M.S."/>
            <person name="Azam M.S."/>
            <person name="Haque T."/>
            <person name="Lashkar M.Z.H."/>
            <person name="Akhand A.I."/>
            <person name="Morshed G."/>
            <person name="Roy S."/>
            <person name="Uddin K.S."/>
            <person name="Rabeya T."/>
            <person name="Hossain A.S."/>
            <person name="Chowdhury A."/>
            <person name="Snigdha A.R."/>
            <person name="Mortoza M.S."/>
            <person name="Matin S.A."/>
            <person name="Hoque S.M.E."/>
            <person name="Islam M.K."/>
            <person name="Roy D.K."/>
            <person name="Haider R."/>
            <person name="Moosa M.M."/>
            <person name="Elias S.M."/>
            <person name="Hasan A.M."/>
            <person name="Jahan S."/>
            <person name="Shafiuddin M."/>
            <person name="Mahmood N."/>
            <person name="Shommy N.S."/>
        </authorList>
    </citation>
    <scope>NUCLEOTIDE SEQUENCE [LARGE SCALE GENOMIC DNA]</scope>
    <source>
        <strain evidence="4">cv. O-4</strain>
    </source>
</reference>
<evidence type="ECO:0000313" key="3">
    <source>
        <dbReference type="EMBL" id="OMO58479.1"/>
    </source>
</evidence>
<keyword evidence="2" id="KW-0732">Signal</keyword>
<evidence type="ECO:0000313" key="4">
    <source>
        <dbReference type="Proteomes" id="UP000187203"/>
    </source>
</evidence>
<gene>
    <name evidence="3" type="ORF">COLO4_34593</name>
</gene>
<proteinExistence type="predicted"/>
<evidence type="ECO:0000256" key="2">
    <source>
        <dbReference type="SAM" id="SignalP"/>
    </source>
</evidence>
<protein>
    <submittedName>
        <fullName evidence="3">Ribonuclease HII</fullName>
    </submittedName>
</protein>
<dbReference type="EMBL" id="AWUE01022414">
    <property type="protein sequence ID" value="OMO58479.1"/>
    <property type="molecule type" value="Genomic_DNA"/>
</dbReference>
<dbReference type="OrthoDB" id="952774at2759"/>